<evidence type="ECO:0000256" key="6">
    <source>
        <dbReference type="ARBA" id="ARBA00022807"/>
    </source>
</evidence>
<comment type="caution">
    <text evidence="9">The sequence shown here is derived from an EMBL/GenBank/DDBJ whole genome shotgun (WGS) entry which is preliminary data.</text>
</comment>
<reference evidence="9 10" key="1">
    <citation type="journal article" date="2017" name="Mol. Biol. Evol.">
        <title>The 4-celled Tetrabaena socialis nuclear genome reveals the essential components for genetic control of cell number at the origin of multicellularity in the volvocine lineage.</title>
        <authorList>
            <person name="Featherston J."/>
            <person name="Arakaki Y."/>
            <person name="Hanschen E.R."/>
            <person name="Ferris P.J."/>
            <person name="Michod R.E."/>
            <person name="Olson B.J.S.C."/>
            <person name="Nozaki H."/>
            <person name="Durand P.M."/>
        </authorList>
    </citation>
    <scope>NUCLEOTIDE SEQUENCE [LARGE SCALE GENOMIC DNA]</scope>
    <source>
        <strain evidence="9 10">NIES-571</strain>
    </source>
</reference>
<dbReference type="InterPro" id="IPR018200">
    <property type="entry name" value="USP_CS"/>
</dbReference>
<feature type="domain" description="USP" evidence="8">
    <location>
        <begin position="104"/>
        <end position="450"/>
    </location>
</feature>
<dbReference type="GO" id="GO:0005634">
    <property type="term" value="C:nucleus"/>
    <property type="evidence" value="ECO:0007669"/>
    <property type="project" value="TreeGrafter"/>
</dbReference>
<proteinExistence type="inferred from homology"/>
<dbReference type="PROSITE" id="PS00973">
    <property type="entry name" value="USP_2"/>
    <property type="match status" value="1"/>
</dbReference>
<dbReference type="InterPro" id="IPR038765">
    <property type="entry name" value="Papain-like_cys_pep_sf"/>
</dbReference>
<organism evidence="9 10">
    <name type="scientific">Tetrabaena socialis</name>
    <dbReference type="NCBI Taxonomy" id="47790"/>
    <lineage>
        <taxon>Eukaryota</taxon>
        <taxon>Viridiplantae</taxon>
        <taxon>Chlorophyta</taxon>
        <taxon>core chlorophytes</taxon>
        <taxon>Chlorophyceae</taxon>
        <taxon>CS clade</taxon>
        <taxon>Chlamydomonadales</taxon>
        <taxon>Tetrabaenaceae</taxon>
        <taxon>Tetrabaena</taxon>
    </lineage>
</organism>
<dbReference type="PROSITE" id="PS00972">
    <property type="entry name" value="USP_1"/>
    <property type="match status" value="1"/>
</dbReference>
<keyword evidence="4 7" id="KW-0833">Ubl conjugation pathway</keyword>
<dbReference type="PANTHER" id="PTHR24006:SF758">
    <property type="entry name" value="UBIQUITIN CARBOXYL-TERMINAL HYDROLASE 36"/>
    <property type="match status" value="1"/>
</dbReference>
<accession>A0A2J8ACL8</accession>
<gene>
    <name evidence="9" type="ORF">TSOC_002989</name>
</gene>
<evidence type="ECO:0000256" key="3">
    <source>
        <dbReference type="ARBA" id="ARBA00022670"/>
    </source>
</evidence>
<dbReference type="PANTHER" id="PTHR24006">
    <property type="entry name" value="UBIQUITIN CARBOXYL-TERMINAL HYDROLASE"/>
    <property type="match status" value="1"/>
</dbReference>
<evidence type="ECO:0000256" key="5">
    <source>
        <dbReference type="ARBA" id="ARBA00022801"/>
    </source>
</evidence>
<dbReference type="EMBL" id="PGGS01000061">
    <property type="protein sequence ID" value="PNH10262.1"/>
    <property type="molecule type" value="Genomic_DNA"/>
</dbReference>
<dbReference type="Gene3D" id="3.90.70.10">
    <property type="entry name" value="Cysteine proteinases"/>
    <property type="match status" value="1"/>
</dbReference>
<keyword evidence="5 7" id="KW-0378">Hydrolase</keyword>
<evidence type="ECO:0000256" key="4">
    <source>
        <dbReference type="ARBA" id="ARBA00022786"/>
    </source>
</evidence>
<keyword evidence="3 7" id="KW-0645">Protease</keyword>
<evidence type="ECO:0000313" key="10">
    <source>
        <dbReference type="Proteomes" id="UP000236333"/>
    </source>
</evidence>
<dbReference type="Proteomes" id="UP000236333">
    <property type="component" value="Unassembled WGS sequence"/>
</dbReference>
<dbReference type="InterPro" id="IPR050164">
    <property type="entry name" value="Peptidase_C19"/>
</dbReference>
<comment type="similarity">
    <text evidence="2 7">Belongs to the peptidase C19 family.</text>
</comment>
<dbReference type="PROSITE" id="PS50235">
    <property type="entry name" value="USP_3"/>
    <property type="match status" value="1"/>
</dbReference>
<dbReference type="Pfam" id="PF00443">
    <property type="entry name" value="UCH"/>
    <property type="match status" value="1"/>
</dbReference>
<evidence type="ECO:0000259" key="8">
    <source>
        <dbReference type="PROSITE" id="PS50235"/>
    </source>
</evidence>
<name>A0A2J8ACL8_9CHLO</name>
<protein>
    <recommendedName>
        <fullName evidence="7">Ubiquitin carboxyl-terminal hydrolase</fullName>
        <ecNumber evidence="7">3.4.19.12</ecNumber>
    </recommendedName>
</protein>
<feature type="non-terminal residue" evidence="9">
    <location>
        <position position="466"/>
    </location>
</feature>
<comment type="catalytic activity">
    <reaction evidence="1 7">
        <text>Thiol-dependent hydrolysis of ester, thioester, amide, peptide and isopeptide bonds formed by the C-terminal Gly of ubiquitin (a 76-residue protein attached to proteins as an intracellular targeting signal).</text>
        <dbReference type="EC" id="3.4.19.12"/>
    </reaction>
</comment>
<dbReference type="GO" id="GO:0006508">
    <property type="term" value="P:proteolysis"/>
    <property type="evidence" value="ECO:0007669"/>
    <property type="project" value="UniProtKB-KW"/>
</dbReference>
<dbReference type="GO" id="GO:0004843">
    <property type="term" value="F:cysteine-type deubiquitinase activity"/>
    <property type="evidence" value="ECO:0007669"/>
    <property type="project" value="UniProtKB-UniRule"/>
</dbReference>
<dbReference type="AlphaFoldDB" id="A0A2J8ACL8"/>
<keyword evidence="6 7" id="KW-0788">Thiol protease</keyword>
<dbReference type="InterPro" id="IPR001394">
    <property type="entry name" value="Peptidase_C19_UCH"/>
</dbReference>
<dbReference type="OrthoDB" id="289038at2759"/>
<dbReference type="SUPFAM" id="SSF54001">
    <property type="entry name" value="Cysteine proteinases"/>
    <property type="match status" value="1"/>
</dbReference>
<dbReference type="GO" id="GO:0005829">
    <property type="term" value="C:cytosol"/>
    <property type="evidence" value="ECO:0007669"/>
    <property type="project" value="TreeGrafter"/>
</dbReference>
<dbReference type="EC" id="3.4.19.12" evidence="7"/>
<evidence type="ECO:0000256" key="2">
    <source>
        <dbReference type="ARBA" id="ARBA00009085"/>
    </source>
</evidence>
<dbReference type="InterPro" id="IPR028889">
    <property type="entry name" value="USP"/>
</dbReference>
<keyword evidence="10" id="KW-1185">Reference proteome</keyword>
<comment type="function">
    <text evidence="7">Recognizes and hydrolyzes the peptide bond at the C-terminal Gly of ubiquitin. Involved in the processing of poly-ubiquitin precursors as well as that of ubiquitinated proteins.</text>
</comment>
<sequence length="466" mass="50531">MPPRGNRKATAVPACEAANLLNAINGDGLDEGDILRILKVEKQCDFAKNPCRANKKDQVTCFCQLVPAETSFRKKGLWQKDQAHLGTLGSDPAERAREEGPKPAGLRNLGNTCYANAALQCIFSIPTLRNGIFNAEPQVASHDIFRQLQALFLGLQFGPRSSVDTEPLARTLGLDHAIQQDGQEFMKLLLTRVEQMLSKSSDTGSKGLVQRLFRGGLSYVTTCQNCGRDSASSRNVQDFYDLMPQVRGFSSLTQSLASLLHPESLTGDNRYRCDFCHDKMDALRRVRLRSLPPYLCLALQRFYFDPRTADKAKALDKFRFPLRLDFTAVLAAAAAEGEGAGAPPAATPATAAAAAAAAAPGAPATRAAAAAAAAAAASLEVPAYATGSPHYELVSILIHKGSQASSGHYGVVEEGREHWQCSRNKSEIRPIPEEGTLGHAVMRLVDFYRPHMQRLISWADQGRIGQ</sequence>
<dbReference type="GO" id="GO:0016579">
    <property type="term" value="P:protein deubiquitination"/>
    <property type="evidence" value="ECO:0007669"/>
    <property type="project" value="InterPro"/>
</dbReference>
<evidence type="ECO:0000256" key="1">
    <source>
        <dbReference type="ARBA" id="ARBA00000707"/>
    </source>
</evidence>
<evidence type="ECO:0000313" key="9">
    <source>
        <dbReference type="EMBL" id="PNH10262.1"/>
    </source>
</evidence>
<evidence type="ECO:0000256" key="7">
    <source>
        <dbReference type="RuleBase" id="RU366025"/>
    </source>
</evidence>